<dbReference type="Proteomes" id="UP001595834">
    <property type="component" value="Unassembled WGS sequence"/>
</dbReference>
<evidence type="ECO:0000256" key="2">
    <source>
        <dbReference type="SAM" id="MobiDB-lite"/>
    </source>
</evidence>
<dbReference type="EMBL" id="JBHSIZ010000005">
    <property type="protein sequence ID" value="MFC4955627.1"/>
    <property type="molecule type" value="Genomic_DNA"/>
</dbReference>
<reference evidence="5" key="1">
    <citation type="journal article" date="2019" name="Int. J. Syst. Evol. Microbiol.">
        <title>The Global Catalogue of Microorganisms (GCM) 10K type strain sequencing project: providing services to taxonomists for standard genome sequencing and annotation.</title>
        <authorList>
            <consortium name="The Broad Institute Genomics Platform"/>
            <consortium name="The Broad Institute Genome Sequencing Center for Infectious Disease"/>
            <person name="Wu L."/>
            <person name="Ma J."/>
        </authorList>
    </citation>
    <scope>NUCLEOTIDE SEQUENCE [LARGE SCALE GENOMIC DNA]</scope>
    <source>
        <strain evidence="5">CCM 7224</strain>
    </source>
</reference>
<dbReference type="RefSeq" id="WP_344370485.1">
    <property type="nucleotide sequence ID" value="NZ_BAAASQ010000001.1"/>
</dbReference>
<keyword evidence="5" id="KW-1185">Reference proteome</keyword>
<dbReference type="InterPro" id="IPR001482">
    <property type="entry name" value="T2SS/T4SS_dom"/>
</dbReference>
<dbReference type="Pfam" id="PF00437">
    <property type="entry name" value="T2SSE"/>
    <property type="match status" value="1"/>
</dbReference>
<dbReference type="SUPFAM" id="SSF52540">
    <property type="entry name" value="P-loop containing nucleoside triphosphate hydrolases"/>
    <property type="match status" value="1"/>
</dbReference>
<gene>
    <name evidence="4" type="ORF">ACFPFX_04865</name>
</gene>
<dbReference type="PANTHER" id="PTHR30486:SF6">
    <property type="entry name" value="TYPE IV PILUS RETRACTATION ATPASE PILT"/>
    <property type="match status" value="1"/>
</dbReference>
<dbReference type="PANTHER" id="PTHR30486">
    <property type="entry name" value="TWITCHING MOTILITY PROTEIN PILT"/>
    <property type="match status" value="1"/>
</dbReference>
<comment type="caution">
    <text evidence="4">The sequence shown here is derived from an EMBL/GenBank/DDBJ whole genome shotgun (WGS) entry which is preliminary data.</text>
</comment>
<name>A0ABV9UGL0_9ACTN</name>
<evidence type="ECO:0000313" key="5">
    <source>
        <dbReference type="Proteomes" id="UP001595834"/>
    </source>
</evidence>
<accession>A0ABV9UGL0</accession>
<evidence type="ECO:0000259" key="3">
    <source>
        <dbReference type="Pfam" id="PF00437"/>
    </source>
</evidence>
<dbReference type="InterPro" id="IPR050921">
    <property type="entry name" value="T4SS_GSP_E_ATPase"/>
</dbReference>
<dbReference type="Gene3D" id="3.40.50.300">
    <property type="entry name" value="P-loop containing nucleotide triphosphate hydrolases"/>
    <property type="match status" value="1"/>
</dbReference>
<feature type="domain" description="Bacterial type II secretion system protein E" evidence="3">
    <location>
        <begin position="129"/>
        <end position="391"/>
    </location>
</feature>
<sequence length="493" mass="54591">MHAEPVYNGVPYPPRPPAAPTGPAALPGVPAGAALPRMVGHGAVPQVRIDYRAAQEIKRIVVDQLLKEKKNNPSLAGEAEEQRGRALINEQVAIWADATGRGGGYSPIEEQELAGLAFDMCFRAGRLQRYLDDDLVEDIWIEGPHQVFLKYSDDAEPVQVTPVADSEEELQELVRDLIRASGQSGRTFSTFSPEVELRLKDGSRVQALGPEVTGEFTHVAIRRHRLKDADLAQMVSLGALDEQMADFLRACIRARRNIIFAGEQSSGKTSMLRAVLREIPASERFGTLETTFELWAHKNGYHQHVVPMEARASNGERVDGRAAGEITLLDLLKSAKRMSLTRVVVGEVRGEEITAMMQAMTSDRPGNMCTIHASEPEAVFDRIAELYLLAQSNFTPELAYRQIANGLHFVVFLSVDESGPVKRRFVSHIWEVKPVGPDGRPTYNEIYRPASEWDQRAVPYAPLSVRNRQRLQAAGLRMDLVAQPSAWPHEVGA</sequence>
<dbReference type="CDD" id="cd01130">
    <property type="entry name" value="VirB11-like_ATPase"/>
    <property type="match status" value="1"/>
</dbReference>
<evidence type="ECO:0000313" key="4">
    <source>
        <dbReference type="EMBL" id="MFC4955627.1"/>
    </source>
</evidence>
<comment type="similarity">
    <text evidence="1">Belongs to the GSP E family.</text>
</comment>
<evidence type="ECO:0000256" key="1">
    <source>
        <dbReference type="ARBA" id="ARBA00006611"/>
    </source>
</evidence>
<feature type="region of interest" description="Disordered" evidence="2">
    <location>
        <begin position="1"/>
        <end position="24"/>
    </location>
</feature>
<dbReference type="Gene3D" id="3.30.450.380">
    <property type="match status" value="1"/>
</dbReference>
<protein>
    <submittedName>
        <fullName evidence="4">CpaF/VirB11 family protein</fullName>
    </submittedName>
</protein>
<feature type="compositionally biased region" description="Pro residues" evidence="2">
    <location>
        <begin position="11"/>
        <end position="20"/>
    </location>
</feature>
<dbReference type="InterPro" id="IPR027417">
    <property type="entry name" value="P-loop_NTPase"/>
</dbReference>
<proteinExistence type="inferred from homology"/>
<organism evidence="4 5">
    <name type="scientific">Streptomyces mauvecolor</name>
    <dbReference type="NCBI Taxonomy" id="58345"/>
    <lineage>
        <taxon>Bacteria</taxon>
        <taxon>Bacillati</taxon>
        <taxon>Actinomycetota</taxon>
        <taxon>Actinomycetes</taxon>
        <taxon>Kitasatosporales</taxon>
        <taxon>Streptomycetaceae</taxon>
        <taxon>Streptomyces</taxon>
    </lineage>
</organism>